<dbReference type="PANTHER" id="PTHR13140:SF706">
    <property type="entry name" value="DILUTE CLASS UNCONVENTIONAL MYOSIN, ISOFORM C"/>
    <property type="match status" value="1"/>
</dbReference>
<dbReference type="GO" id="GO:0007015">
    <property type="term" value="P:actin filament organization"/>
    <property type="evidence" value="ECO:0007669"/>
    <property type="project" value="TreeGrafter"/>
</dbReference>
<sequence>MIANMFNFIKKGVVDKERDKTDRKEKRKKDKKTKDGVSTISSSMSSEELLRLDEVRRSLKIRGRRKEKEKLPSGITADYSAEFFAHLPKDDENEIVASKQRRKINIDNNVDSEHLSAHSFSYSDSSETSLNSSGNKNDPMRPPRGILKGHRHSSVNGNDDSTRTPDSPDLVVRNTLRNQLITYENVSNIACEYIHEEVSTDTVILNIKNTLTSPSPSADSLTETTSSSFATPPFSLSPVGESQGSQRWSRVQDYDGLNLPLPPINLLKLPPPRELVINRQNTPKKDFGFSLRNAIRMDRSDLLFLPDLKPTIFAEPGNTENTGLLPGDRLIAVNGKSVEDLSRNTIIEMIRNCDDSVRVKVQPVAELVELSKRSMSDGCFQNGNHLQHSKDSMPSNNSDVWLVHKGGFTAAIKLPQSISDKVNVTLKHNGDIITVDEDDLEKTNPPEQDLVEDLCNLKHLNEASVLHCIRQRFGNNLIHTKAGNILIVVNPMQPLSLYSEKVLLLEKSRAGCLHSKENSFHVLSHLVAGADPMLLKELNLDNIPKDSVNSFATIYKSNEELQKATSEFAKLVQSFVVLNISDKHVKAIWNVLGAIVHLGFAGVTTVENGAETRLQFKNPTSARQAANLLGITMEDLTSSILFKRDKETIPKQGLLDHALEYFDSLVIGLYSEVFARVIALINRAIQRNVRTISSILLIDTPGFQNPSSCGSQEGAKLFDLQHNYLQERLQLLFHDKTLVAPRTLYSQELVEIDKEAFTESDPSPLIGLLDKATQSNIVRSTKSTSQRDNTRRSLFAILDEESTNASSSDEMFYDRICTNFSDREYHFLIRPTTHSQFILQHMQGTNPVLYSINGWLKQNKDNFHSNLAANLLQDSHKSEINELFAISSSGAGDGRSFGGSIGGVERSQSLRRISSLRRSFTSLGGKRNSPMMKHNAATYSKTPNATLSYTIEDIVNVPLLRSQLRGTNILEATQLHKLGFPESIPHSEFSRRFGLLNDVTTKANGIETILSTVDIDSSLYRIGPSQVLLRSGVLSRLEAKREELLRDRIIHLQAICRGYLARQRVSRKRVQVKDWPWWRLLVRITPLLDVNRTDEQLKAALSDIQNLKQKLEKSEAERNFLKNENEKLECKCLPTPCRSILS</sequence>
<evidence type="ECO:0000259" key="10">
    <source>
        <dbReference type="PROSITE" id="PS51456"/>
    </source>
</evidence>
<dbReference type="OrthoDB" id="2914378at2759"/>
<dbReference type="AlphaFoldDB" id="A0A9Q0MQR4"/>
<dbReference type="GO" id="GO:0016020">
    <property type="term" value="C:membrane"/>
    <property type="evidence" value="ECO:0007669"/>
    <property type="project" value="TreeGrafter"/>
</dbReference>
<feature type="compositionally biased region" description="Polar residues" evidence="8">
    <location>
        <begin position="212"/>
        <end position="223"/>
    </location>
</feature>
<dbReference type="GO" id="GO:0005524">
    <property type="term" value="F:ATP binding"/>
    <property type="evidence" value="ECO:0007669"/>
    <property type="project" value="UniProtKB-KW"/>
</dbReference>
<evidence type="ECO:0000256" key="4">
    <source>
        <dbReference type="ARBA" id="ARBA00023175"/>
    </source>
</evidence>
<accession>A0A9Q0MQR4</accession>
<evidence type="ECO:0000313" key="12">
    <source>
        <dbReference type="Proteomes" id="UP001151699"/>
    </source>
</evidence>
<dbReference type="Pfam" id="PF00063">
    <property type="entry name" value="Myosin_head"/>
    <property type="match status" value="2"/>
</dbReference>
<dbReference type="GO" id="GO:0005737">
    <property type="term" value="C:cytoplasm"/>
    <property type="evidence" value="ECO:0007669"/>
    <property type="project" value="TreeGrafter"/>
</dbReference>
<dbReference type="GO" id="GO:0016459">
    <property type="term" value="C:myosin complex"/>
    <property type="evidence" value="ECO:0007669"/>
    <property type="project" value="UniProtKB-KW"/>
</dbReference>
<feature type="compositionally biased region" description="Low complexity" evidence="8">
    <location>
        <begin position="224"/>
        <end position="238"/>
    </location>
</feature>
<dbReference type="InterPro" id="IPR027417">
    <property type="entry name" value="P-loop_NTPase"/>
</dbReference>
<dbReference type="PANTHER" id="PTHR13140">
    <property type="entry name" value="MYOSIN"/>
    <property type="match status" value="1"/>
</dbReference>
<comment type="caution">
    <text evidence="11">The sequence shown here is derived from an EMBL/GenBank/DDBJ whole genome shotgun (WGS) entry which is preliminary data.</text>
</comment>
<feature type="region of interest" description="Disordered" evidence="8">
    <location>
        <begin position="119"/>
        <end position="171"/>
    </location>
</feature>
<keyword evidence="7" id="KW-0175">Coiled coil</keyword>
<dbReference type="Gene3D" id="1.20.120.720">
    <property type="entry name" value="Myosin VI head, motor domain, U50 subdomain"/>
    <property type="match status" value="1"/>
</dbReference>
<evidence type="ECO:0000256" key="3">
    <source>
        <dbReference type="ARBA" id="ARBA00023123"/>
    </source>
</evidence>
<dbReference type="Gene3D" id="1.20.5.4820">
    <property type="match status" value="1"/>
</dbReference>
<keyword evidence="2" id="KW-0067">ATP-binding</keyword>
<dbReference type="InterPro" id="IPR036034">
    <property type="entry name" value="PDZ_sf"/>
</dbReference>
<dbReference type="PROSITE" id="PS50106">
    <property type="entry name" value="PDZ"/>
    <property type="match status" value="1"/>
</dbReference>
<keyword evidence="3 6" id="KW-0518">Myosin</keyword>
<dbReference type="EMBL" id="WJQU01000004">
    <property type="protein sequence ID" value="KAJ6636273.1"/>
    <property type="molecule type" value="Genomic_DNA"/>
</dbReference>
<dbReference type="GO" id="GO:0051015">
    <property type="term" value="F:actin filament binding"/>
    <property type="evidence" value="ECO:0007669"/>
    <property type="project" value="TreeGrafter"/>
</dbReference>
<dbReference type="Pfam" id="PF00595">
    <property type="entry name" value="PDZ"/>
    <property type="match status" value="1"/>
</dbReference>
<evidence type="ECO:0000313" key="11">
    <source>
        <dbReference type="EMBL" id="KAJ6636273.1"/>
    </source>
</evidence>
<dbReference type="InterPro" id="IPR001478">
    <property type="entry name" value="PDZ"/>
</dbReference>
<organism evidence="11 12">
    <name type="scientific">Pseudolycoriella hygida</name>
    <dbReference type="NCBI Taxonomy" id="35572"/>
    <lineage>
        <taxon>Eukaryota</taxon>
        <taxon>Metazoa</taxon>
        <taxon>Ecdysozoa</taxon>
        <taxon>Arthropoda</taxon>
        <taxon>Hexapoda</taxon>
        <taxon>Insecta</taxon>
        <taxon>Pterygota</taxon>
        <taxon>Neoptera</taxon>
        <taxon>Endopterygota</taxon>
        <taxon>Diptera</taxon>
        <taxon>Nematocera</taxon>
        <taxon>Sciaroidea</taxon>
        <taxon>Sciaridae</taxon>
        <taxon>Pseudolycoriella</taxon>
    </lineage>
</organism>
<dbReference type="Proteomes" id="UP001151699">
    <property type="component" value="Chromosome C"/>
</dbReference>
<protein>
    <submittedName>
        <fullName evidence="11">Unconventional myosin-XVIIIb</fullName>
    </submittedName>
</protein>
<evidence type="ECO:0000256" key="1">
    <source>
        <dbReference type="ARBA" id="ARBA00022741"/>
    </source>
</evidence>
<dbReference type="InterPro" id="IPR001609">
    <property type="entry name" value="Myosin_head_motor_dom-like"/>
</dbReference>
<dbReference type="SUPFAM" id="SSF52540">
    <property type="entry name" value="P-loop containing nucleoside triphosphate hydrolases"/>
    <property type="match status" value="1"/>
</dbReference>
<dbReference type="GO" id="GO:0000146">
    <property type="term" value="F:microfilament motor activity"/>
    <property type="evidence" value="ECO:0007669"/>
    <property type="project" value="TreeGrafter"/>
</dbReference>
<keyword evidence="1" id="KW-0547">Nucleotide-binding</keyword>
<evidence type="ECO:0000256" key="5">
    <source>
        <dbReference type="ARBA" id="ARBA00023203"/>
    </source>
</evidence>
<feature type="compositionally biased region" description="Polar residues" evidence="8">
    <location>
        <begin position="119"/>
        <end position="136"/>
    </location>
</feature>
<feature type="region of interest" description="Disordered" evidence="8">
    <location>
        <begin position="16"/>
        <end position="45"/>
    </location>
</feature>
<gene>
    <name evidence="11" type="primary">MYO18B</name>
    <name evidence="11" type="ORF">Bhyg_14861</name>
</gene>
<dbReference type="PROSITE" id="PS51456">
    <property type="entry name" value="MYOSIN_MOTOR"/>
    <property type="match status" value="1"/>
</dbReference>
<dbReference type="Gene3D" id="2.30.42.10">
    <property type="match status" value="1"/>
</dbReference>
<dbReference type="Gene3D" id="1.10.10.820">
    <property type="match status" value="1"/>
</dbReference>
<name>A0A9Q0MQR4_9DIPT</name>
<dbReference type="Gene3D" id="3.40.850.10">
    <property type="entry name" value="Kinesin motor domain"/>
    <property type="match status" value="2"/>
</dbReference>
<dbReference type="SMART" id="SM00242">
    <property type="entry name" value="MYSc"/>
    <property type="match status" value="1"/>
</dbReference>
<dbReference type="InterPro" id="IPR036961">
    <property type="entry name" value="Kinesin_motor_dom_sf"/>
</dbReference>
<proteinExistence type="inferred from homology"/>
<dbReference type="Gene3D" id="1.20.58.530">
    <property type="match status" value="1"/>
</dbReference>
<keyword evidence="5 6" id="KW-0009">Actin-binding</keyword>
<comment type="caution">
    <text evidence="6">Lacks conserved residue(s) required for the propagation of feature annotation.</text>
</comment>
<evidence type="ECO:0000256" key="6">
    <source>
        <dbReference type="PROSITE-ProRule" id="PRU00782"/>
    </source>
</evidence>
<evidence type="ECO:0000256" key="2">
    <source>
        <dbReference type="ARBA" id="ARBA00022840"/>
    </source>
</evidence>
<keyword evidence="4" id="KW-0505">Motor protein</keyword>
<keyword evidence="12" id="KW-1185">Reference proteome</keyword>
<evidence type="ECO:0000259" key="9">
    <source>
        <dbReference type="PROSITE" id="PS50106"/>
    </source>
</evidence>
<feature type="region of interest" description="Disordered" evidence="8">
    <location>
        <begin position="212"/>
        <end position="245"/>
    </location>
</feature>
<dbReference type="FunFam" id="2.30.42.10:FF:000059">
    <property type="entry name" value="unconventional myosin-XVIIIa isoform X1"/>
    <property type="match status" value="1"/>
</dbReference>
<dbReference type="SMART" id="SM00228">
    <property type="entry name" value="PDZ"/>
    <property type="match status" value="1"/>
</dbReference>
<feature type="coiled-coil region" evidence="7">
    <location>
        <begin position="1090"/>
        <end position="1131"/>
    </location>
</feature>
<feature type="domain" description="Myosin motor" evidence="10">
    <location>
        <begin position="449"/>
        <end position="1042"/>
    </location>
</feature>
<evidence type="ECO:0000256" key="7">
    <source>
        <dbReference type="SAM" id="Coils"/>
    </source>
</evidence>
<comment type="similarity">
    <text evidence="6">Belongs to the TRAFAC class myosin-kinesin ATPase superfamily. Myosin family.</text>
</comment>
<feature type="domain" description="PDZ" evidence="9">
    <location>
        <begin position="274"/>
        <end position="365"/>
    </location>
</feature>
<dbReference type="PROSITE" id="PS50096">
    <property type="entry name" value="IQ"/>
    <property type="match status" value="1"/>
</dbReference>
<dbReference type="SUPFAM" id="SSF50156">
    <property type="entry name" value="PDZ domain-like"/>
    <property type="match status" value="1"/>
</dbReference>
<reference evidence="11" key="1">
    <citation type="submission" date="2022-07" db="EMBL/GenBank/DDBJ databases">
        <authorList>
            <person name="Trinca V."/>
            <person name="Uliana J.V.C."/>
            <person name="Torres T.T."/>
            <person name="Ward R.J."/>
            <person name="Monesi N."/>
        </authorList>
    </citation>
    <scope>NUCLEOTIDE SEQUENCE</scope>
    <source>
        <strain evidence="11">HSMRA1968</strain>
        <tissue evidence="11">Whole embryos</tissue>
    </source>
</reference>
<evidence type="ECO:0000256" key="8">
    <source>
        <dbReference type="SAM" id="MobiDB-lite"/>
    </source>
</evidence>